<evidence type="ECO:0000313" key="3">
    <source>
        <dbReference type="Proteomes" id="UP000663829"/>
    </source>
</evidence>
<dbReference type="AlphaFoldDB" id="A0A815T5R7"/>
<dbReference type="Proteomes" id="UP000663829">
    <property type="component" value="Unassembled WGS sequence"/>
</dbReference>
<sequence>CVAAVAFMPLDGIDELWCNVINDYLDLATIKLVHRQQTTAP</sequence>
<gene>
    <name evidence="1" type="ORF">GPM918_LOCUS36505</name>
    <name evidence="2" type="ORF">SRO942_LOCUS37244</name>
</gene>
<feature type="non-terminal residue" evidence="1">
    <location>
        <position position="1"/>
    </location>
</feature>
<evidence type="ECO:0000313" key="1">
    <source>
        <dbReference type="EMBL" id="CAF1496801.1"/>
    </source>
</evidence>
<dbReference type="EMBL" id="CAJNOQ010022133">
    <property type="protein sequence ID" value="CAF1496801.1"/>
    <property type="molecule type" value="Genomic_DNA"/>
</dbReference>
<comment type="caution">
    <text evidence="1">The sequence shown here is derived from an EMBL/GenBank/DDBJ whole genome shotgun (WGS) entry which is preliminary data.</text>
</comment>
<protein>
    <submittedName>
        <fullName evidence="1">Uncharacterized protein</fullName>
    </submittedName>
</protein>
<organism evidence="1 3">
    <name type="scientific">Didymodactylos carnosus</name>
    <dbReference type="NCBI Taxonomy" id="1234261"/>
    <lineage>
        <taxon>Eukaryota</taxon>
        <taxon>Metazoa</taxon>
        <taxon>Spiralia</taxon>
        <taxon>Gnathifera</taxon>
        <taxon>Rotifera</taxon>
        <taxon>Eurotatoria</taxon>
        <taxon>Bdelloidea</taxon>
        <taxon>Philodinida</taxon>
        <taxon>Philodinidae</taxon>
        <taxon>Didymodactylos</taxon>
    </lineage>
</organism>
<accession>A0A815T5R7</accession>
<keyword evidence="3" id="KW-1185">Reference proteome</keyword>
<evidence type="ECO:0000313" key="2">
    <source>
        <dbReference type="EMBL" id="CAF4359157.1"/>
    </source>
</evidence>
<dbReference type="EMBL" id="CAJOBC010087638">
    <property type="protein sequence ID" value="CAF4359157.1"/>
    <property type="molecule type" value="Genomic_DNA"/>
</dbReference>
<name>A0A815T5R7_9BILA</name>
<proteinExistence type="predicted"/>
<reference evidence="1" key="1">
    <citation type="submission" date="2021-02" db="EMBL/GenBank/DDBJ databases">
        <authorList>
            <person name="Nowell W R."/>
        </authorList>
    </citation>
    <scope>NUCLEOTIDE SEQUENCE</scope>
</reference>
<dbReference type="Proteomes" id="UP000681722">
    <property type="component" value="Unassembled WGS sequence"/>
</dbReference>